<dbReference type="SUPFAM" id="SSF103473">
    <property type="entry name" value="MFS general substrate transporter"/>
    <property type="match status" value="1"/>
</dbReference>
<comment type="subcellular location">
    <subcellularLocation>
        <location evidence="1">Membrane</location>
        <topology evidence="1">Multi-pass membrane protein</topology>
    </subcellularLocation>
</comment>
<feature type="domain" description="Major facilitator superfamily (MFS) profile" evidence="8">
    <location>
        <begin position="46"/>
        <end position="477"/>
    </location>
</feature>
<dbReference type="PANTHER" id="PTHR23504">
    <property type="entry name" value="MAJOR FACILITATOR SUPERFAMILY DOMAIN-CONTAINING PROTEIN 10"/>
    <property type="match status" value="1"/>
</dbReference>
<feature type="transmembrane region" description="Helical" evidence="7">
    <location>
        <begin position="219"/>
        <end position="240"/>
    </location>
</feature>
<feature type="transmembrane region" description="Helical" evidence="7">
    <location>
        <begin position="284"/>
        <end position="306"/>
    </location>
</feature>
<keyword evidence="6" id="KW-0325">Glycoprotein</keyword>
<keyword evidence="5 7" id="KW-0472">Membrane</keyword>
<organism evidence="9 10">
    <name type="scientific">Fusarium oxysporum</name>
    <name type="common">Fusarium vascular wilt</name>
    <dbReference type="NCBI Taxonomy" id="5507"/>
    <lineage>
        <taxon>Eukaryota</taxon>
        <taxon>Fungi</taxon>
        <taxon>Dikarya</taxon>
        <taxon>Ascomycota</taxon>
        <taxon>Pezizomycotina</taxon>
        <taxon>Sordariomycetes</taxon>
        <taxon>Hypocreomycetidae</taxon>
        <taxon>Hypocreales</taxon>
        <taxon>Nectriaceae</taxon>
        <taxon>Fusarium</taxon>
        <taxon>Fusarium oxysporum species complex</taxon>
    </lineage>
</organism>
<feature type="transmembrane region" description="Helical" evidence="7">
    <location>
        <begin position="117"/>
        <end position="135"/>
    </location>
</feature>
<keyword evidence="4 7" id="KW-1133">Transmembrane helix</keyword>
<feature type="transmembrane region" description="Helical" evidence="7">
    <location>
        <begin position="455"/>
        <end position="476"/>
    </location>
</feature>
<dbReference type="OrthoDB" id="419616at2759"/>
<evidence type="ECO:0000256" key="1">
    <source>
        <dbReference type="ARBA" id="ARBA00004141"/>
    </source>
</evidence>
<keyword evidence="3 7" id="KW-0812">Transmembrane</keyword>
<dbReference type="Gene3D" id="1.20.1250.20">
    <property type="entry name" value="MFS general substrate transporter like domains"/>
    <property type="match status" value="1"/>
</dbReference>
<evidence type="ECO:0000256" key="5">
    <source>
        <dbReference type="ARBA" id="ARBA00023136"/>
    </source>
</evidence>
<feature type="transmembrane region" description="Helical" evidence="7">
    <location>
        <begin position="419"/>
        <end position="443"/>
    </location>
</feature>
<dbReference type="VEuPathDB" id="FungiDB:FOC4_g10005488"/>
<feature type="transmembrane region" description="Helical" evidence="7">
    <location>
        <begin position="49"/>
        <end position="71"/>
    </location>
</feature>
<gene>
    <name evidence="9" type="ORF">FRV6_15903</name>
</gene>
<dbReference type="VEuPathDB" id="FungiDB:FOIG_11556"/>
<dbReference type="PANTHER" id="PTHR23504:SF3">
    <property type="entry name" value="MAJOR FACILITATOR SUPERFAMILY (MFS) PROFILE DOMAIN-CONTAINING PROTEIN"/>
    <property type="match status" value="1"/>
</dbReference>
<dbReference type="EMBL" id="FMJY01000010">
    <property type="protein sequence ID" value="SCO91775.1"/>
    <property type="molecule type" value="Genomic_DNA"/>
</dbReference>
<dbReference type="PROSITE" id="PS50850">
    <property type="entry name" value="MFS"/>
    <property type="match status" value="1"/>
</dbReference>
<evidence type="ECO:0000256" key="2">
    <source>
        <dbReference type="ARBA" id="ARBA00022448"/>
    </source>
</evidence>
<evidence type="ECO:0000313" key="9">
    <source>
        <dbReference type="EMBL" id="SCO91775.1"/>
    </source>
</evidence>
<evidence type="ECO:0000256" key="7">
    <source>
        <dbReference type="SAM" id="Phobius"/>
    </source>
</evidence>
<keyword evidence="2" id="KW-0813">Transport</keyword>
<dbReference type="VEuPathDB" id="FungiDB:FOMG_09434"/>
<feature type="transmembrane region" description="Helical" evidence="7">
    <location>
        <begin position="377"/>
        <end position="407"/>
    </location>
</feature>
<dbReference type="InterPro" id="IPR036259">
    <property type="entry name" value="MFS_trans_sf"/>
</dbReference>
<evidence type="ECO:0000256" key="6">
    <source>
        <dbReference type="ARBA" id="ARBA00023180"/>
    </source>
</evidence>
<dbReference type="AlphaFoldDB" id="A0A2H3TVV3"/>
<dbReference type="InterPro" id="IPR011701">
    <property type="entry name" value="MFS"/>
</dbReference>
<reference evidence="10" key="1">
    <citation type="submission" date="2016-09" db="EMBL/GenBank/DDBJ databases">
        <authorList>
            <person name="Guldener U."/>
        </authorList>
    </citation>
    <scope>NUCLEOTIDE SEQUENCE [LARGE SCALE GENOMIC DNA]</scope>
    <source>
        <strain evidence="10">V64-1</strain>
    </source>
</reference>
<accession>A0A2H3TVV3</accession>
<dbReference type="InterPro" id="IPR020846">
    <property type="entry name" value="MFS_dom"/>
</dbReference>
<feature type="transmembrane region" description="Helical" evidence="7">
    <location>
        <begin position="318"/>
        <end position="337"/>
    </location>
</feature>
<name>A0A2H3TVV3_FUSOX</name>
<feature type="transmembrane region" description="Helical" evidence="7">
    <location>
        <begin position="349"/>
        <end position="371"/>
    </location>
</feature>
<dbReference type="Pfam" id="PF07690">
    <property type="entry name" value="MFS_1"/>
    <property type="match status" value="1"/>
</dbReference>
<dbReference type="Proteomes" id="UP000219369">
    <property type="component" value="Unassembled WGS sequence"/>
</dbReference>
<dbReference type="VEuPathDB" id="FungiDB:FOZG_15312"/>
<dbReference type="GO" id="GO:0022857">
    <property type="term" value="F:transmembrane transporter activity"/>
    <property type="evidence" value="ECO:0007669"/>
    <property type="project" value="InterPro"/>
</dbReference>
<dbReference type="VEuPathDB" id="FungiDB:HZS61_010268"/>
<dbReference type="GO" id="GO:0016020">
    <property type="term" value="C:membrane"/>
    <property type="evidence" value="ECO:0007669"/>
    <property type="project" value="UniProtKB-SubCell"/>
</dbReference>
<evidence type="ECO:0000313" key="10">
    <source>
        <dbReference type="Proteomes" id="UP000219369"/>
    </source>
</evidence>
<evidence type="ECO:0000256" key="4">
    <source>
        <dbReference type="ARBA" id="ARBA00022989"/>
    </source>
</evidence>
<dbReference type="VEuPathDB" id="FungiDB:FOXG_21164"/>
<evidence type="ECO:0000259" key="8">
    <source>
        <dbReference type="PROSITE" id="PS50850"/>
    </source>
</evidence>
<proteinExistence type="predicted"/>
<feature type="transmembrane region" description="Helical" evidence="7">
    <location>
        <begin position="178"/>
        <end position="198"/>
    </location>
</feature>
<feature type="transmembrane region" description="Helical" evidence="7">
    <location>
        <begin position="83"/>
        <end position="105"/>
    </location>
</feature>
<evidence type="ECO:0000256" key="3">
    <source>
        <dbReference type="ARBA" id="ARBA00022692"/>
    </source>
</evidence>
<protein>
    <submittedName>
        <fullName evidence="9">Related to tetracycline resistance protein (Probable transport protein)</fullName>
    </submittedName>
</protein>
<dbReference type="VEuPathDB" id="FungiDB:FOC1_g10005615"/>
<sequence>MNSTTPLLSSNRVSISYSSLTNFPPLILRNDRRRRGTKKSLRAKIQIPLLCYARLMVTMAYFSIFPYVALMVEHDGSSRATDIGVFVGFFEALFLVAQALTSIFWGTMADRFGGKTIVIFSLLGTAISSLIFGFTSSHWQMALCRCFMGTVSGGDVVIHAMIGKQCMTETDATRGFSLFSFAGNIGMASGLIIGHALVGHISQYSTILKTVSFLEKHPFCLPGITIGAMSATCAIVITLFGEDAQQMVNGVVDDTPSTNSLLPTWAFLCQLIESRGVGNTPSSFINISLLGSAFTAVATLALYTDISQGGLEFPGHEITLYMICQGAFAACWLFFIYPALYRRFGTQNIISSSPALFPFFFLSFSIMNAFVRPGSEAGFFIFRVVLGVMTIMGPAVYMVVTAVYVGLQEVSPSSRKLGLLNGVAEAASCLLRVIVLSIGILIHAFCNYHNVAVGYLNWVVLLLIGLSFFVLMCPTWTRLTRS</sequence>